<dbReference type="SUPFAM" id="SSF51197">
    <property type="entry name" value="Clavaminate synthase-like"/>
    <property type="match status" value="1"/>
</dbReference>
<keyword evidence="2" id="KW-1185">Reference proteome</keyword>
<evidence type="ECO:0000313" key="2">
    <source>
        <dbReference type="Proteomes" id="UP000642144"/>
    </source>
</evidence>
<proteinExistence type="predicted"/>
<protein>
    <recommendedName>
        <fullName evidence="3">Tetratricopeptide repeat protein</fullName>
    </recommendedName>
</protein>
<reference evidence="1 2" key="1">
    <citation type="submission" date="2019-12" db="EMBL/GenBank/DDBJ databases">
        <title>Novel species isolated from a subtropical stream in China.</title>
        <authorList>
            <person name="Lu H."/>
        </authorList>
    </citation>
    <scope>NUCLEOTIDE SEQUENCE [LARGE SCALE GENOMIC DNA]</scope>
    <source>
        <strain evidence="1 2">CY42W</strain>
    </source>
</reference>
<name>A0ABW9W7I5_9BURK</name>
<evidence type="ECO:0008006" key="3">
    <source>
        <dbReference type="Google" id="ProtNLM"/>
    </source>
</evidence>
<accession>A0ABW9W7I5</accession>
<comment type="caution">
    <text evidence="1">The sequence shown here is derived from an EMBL/GenBank/DDBJ whole genome shotgun (WGS) entry which is preliminary data.</text>
</comment>
<sequence>MLPAAAAQADKAAPVDRRQRLLTLLNSGDTKAALALWQQELATGDPAYRWAQSALERAMQQGDFNLMGQLGKLLAYRWRSPWHPERLPTGQALPRVPRDILTLSKLRHDAGQFAYLRQLGLLDATFDATIDIYRHLADCMVATGQTEARKEMSDAERTVIGNTYNRIVHLPEVGRVARALSPSWNPRDIEARFVEHGEGLVVIDDFLTPQALQDLHRFAMQATVWTGIRYAFGRFGAFFQDGFNCPLLLQVAEELQAALPRVITPRYPLRQIWGFKNADDLPADVNLHADFAAVNVNFWLTPEEYNLSPDTGGMKVYDVDAPLAWDFHTYNGRTDIIKAFLRENKAQATYIPYRRNRCVLFNSDLFHGTHEVHFKPGFEHHRINVTMLYGQRENDQLHRSLSSRPDLETRWGRHNSAWRSPAFGRHR</sequence>
<dbReference type="EMBL" id="WWCT01000027">
    <property type="protein sequence ID" value="MYN29866.1"/>
    <property type="molecule type" value="Genomic_DNA"/>
</dbReference>
<dbReference type="Proteomes" id="UP000642144">
    <property type="component" value="Unassembled WGS sequence"/>
</dbReference>
<evidence type="ECO:0000313" key="1">
    <source>
        <dbReference type="EMBL" id="MYN29866.1"/>
    </source>
</evidence>
<organism evidence="1 2">
    <name type="scientific">Duganella levis</name>
    <dbReference type="NCBI Taxonomy" id="2692169"/>
    <lineage>
        <taxon>Bacteria</taxon>
        <taxon>Pseudomonadati</taxon>
        <taxon>Pseudomonadota</taxon>
        <taxon>Betaproteobacteria</taxon>
        <taxon>Burkholderiales</taxon>
        <taxon>Oxalobacteraceae</taxon>
        <taxon>Telluria group</taxon>
        <taxon>Duganella</taxon>
    </lineage>
</organism>
<gene>
    <name evidence="1" type="ORF">GTP69_26005</name>
</gene>